<sequence>MKNKLTLGSLFLFGGMFLFTGAEILAQGKGNGNGKDKHKEKHGEYKVANPEAVNYGKKGKPAKAYKAKNKNAGNFPHATPRHFKVPPGHYPPAGTYRIWYPGRPPGHQPAPVAYGYPPNAPITDGAFIIHGNQAYDTQYDWRKAEAQKPKSVPREIIDILFPGNTIPAQ</sequence>
<dbReference type="Proteomes" id="UP000644147">
    <property type="component" value="Unassembled WGS sequence"/>
</dbReference>
<proteinExistence type="predicted"/>
<feature type="region of interest" description="Disordered" evidence="1">
    <location>
        <begin position="65"/>
        <end position="86"/>
    </location>
</feature>
<accession>A0ABS1BXV9</accession>
<evidence type="ECO:0000256" key="2">
    <source>
        <dbReference type="SAM" id="SignalP"/>
    </source>
</evidence>
<evidence type="ECO:0000313" key="3">
    <source>
        <dbReference type="EMBL" id="MBK0401974.1"/>
    </source>
</evidence>
<reference evidence="3 4" key="1">
    <citation type="submission" date="2020-12" db="EMBL/GenBank/DDBJ databases">
        <title>Bacterial novel species Adhaeribacter sp. BT258 isolated from soil.</title>
        <authorList>
            <person name="Jung H.-Y."/>
        </authorList>
    </citation>
    <scope>NUCLEOTIDE SEQUENCE [LARGE SCALE GENOMIC DNA]</scope>
    <source>
        <strain evidence="3 4">BT258</strain>
    </source>
</reference>
<dbReference type="EMBL" id="JAEHFX010000001">
    <property type="protein sequence ID" value="MBK0401974.1"/>
    <property type="molecule type" value="Genomic_DNA"/>
</dbReference>
<keyword evidence="4" id="KW-1185">Reference proteome</keyword>
<keyword evidence="2" id="KW-0732">Signal</keyword>
<feature type="chain" id="PRO_5046187833" evidence="2">
    <location>
        <begin position="23"/>
        <end position="169"/>
    </location>
</feature>
<comment type="caution">
    <text evidence="3">The sequence shown here is derived from an EMBL/GenBank/DDBJ whole genome shotgun (WGS) entry which is preliminary data.</text>
</comment>
<feature type="signal peptide" evidence="2">
    <location>
        <begin position="1"/>
        <end position="22"/>
    </location>
</feature>
<dbReference type="RefSeq" id="WP_200504572.1">
    <property type="nucleotide sequence ID" value="NZ_JAEHFX010000001.1"/>
</dbReference>
<evidence type="ECO:0000313" key="4">
    <source>
        <dbReference type="Proteomes" id="UP000644147"/>
    </source>
</evidence>
<protein>
    <submittedName>
        <fullName evidence="3">Uncharacterized protein</fullName>
    </submittedName>
</protein>
<name>A0ABS1BXV9_9BACT</name>
<gene>
    <name evidence="3" type="ORF">I5M27_03195</name>
</gene>
<evidence type="ECO:0000256" key="1">
    <source>
        <dbReference type="SAM" id="MobiDB-lite"/>
    </source>
</evidence>
<organism evidence="3 4">
    <name type="scientific">Adhaeribacter terrigena</name>
    <dbReference type="NCBI Taxonomy" id="2793070"/>
    <lineage>
        <taxon>Bacteria</taxon>
        <taxon>Pseudomonadati</taxon>
        <taxon>Bacteroidota</taxon>
        <taxon>Cytophagia</taxon>
        <taxon>Cytophagales</taxon>
        <taxon>Hymenobacteraceae</taxon>
        <taxon>Adhaeribacter</taxon>
    </lineage>
</organism>